<feature type="chain" id="PRO_5035901125" description="Acetylcholine receptor-like protein cup-4" evidence="19">
    <location>
        <begin position="24"/>
        <end position="431"/>
    </location>
</feature>
<dbReference type="CDD" id="cd18989">
    <property type="entry name" value="LGIC_ECD_cation"/>
    <property type="match status" value="1"/>
</dbReference>
<dbReference type="FunFam" id="2.70.170.10:FF:000057">
    <property type="entry name" value="Ligand-Gated ion Channel"/>
    <property type="match status" value="1"/>
</dbReference>
<keyword evidence="10" id="KW-0675">Receptor</keyword>
<sequence length="431" mass="49625">MHKRAALLVIFVFFLPPIPKAKAAIDGIDSEVGEAEEFYNRTYSEHHSKLERDLFRKYSTRVRPVKNSSLPTIVDIHWHVVHVSINQNDQTMTMHGHIYMKWTDEFLVWNPADYNGIRTARCKKWQVWQPKIKVANSAAGIYSNFDFSTNAHVLIHMQEKEKAKVEMYPTFSITVGCSFDFKNYPDDENACSVNIFATSPMTEIQLQNYYSIPPSLSFSWNDKVTKRKKTIISDFDILNVTNDLLYYSGGNISSNSPSTIKELVSTWSLLSTTVRFRRHSPLFLAAVGLPSVITSIINVMAFLVPSLISASYILMANMFIQVIFLQDMIKKIPLSVSELPNSVRLYSFIMLCNVSSLLINFMFIYLTTNAKFDLPDYLKPVFSLRNVLPASWRQPDEARNNWTEWFRVVRPTICILLGVVYLIQIMVFIIF</sequence>
<keyword evidence="11" id="KW-0325">Glycoprotein</keyword>
<evidence type="ECO:0000256" key="12">
    <source>
        <dbReference type="ARBA" id="ARBA00023286"/>
    </source>
</evidence>
<organism evidence="21 22">
    <name type="scientific">Caenorhabditis bovis</name>
    <dbReference type="NCBI Taxonomy" id="2654633"/>
    <lineage>
        <taxon>Eukaryota</taxon>
        <taxon>Metazoa</taxon>
        <taxon>Ecdysozoa</taxon>
        <taxon>Nematoda</taxon>
        <taxon>Chromadorea</taxon>
        <taxon>Rhabditida</taxon>
        <taxon>Rhabditina</taxon>
        <taxon>Rhabditomorpha</taxon>
        <taxon>Rhabditoidea</taxon>
        <taxon>Rhabditidae</taxon>
        <taxon>Peloderinae</taxon>
        <taxon>Caenorhabditis</taxon>
    </lineage>
</organism>
<evidence type="ECO:0000313" key="21">
    <source>
        <dbReference type="EMBL" id="CAB3403577.1"/>
    </source>
</evidence>
<keyword evidence="12" id="KW-1071">Ligand-gated ion channel</keyword>
<feature type="domain" description="Neurotransmitter-gated ion-channel ligand-binding" evidence="20">
    <location>
        <begin position="48"/>
        <end position="209"/>
    </location>
</feature>
<dbReference type="Proteomes" id="UP000494206">
    <property type="component" value="Unassembled WGS sequence"/>
</dbReference>
<comment type="similarity">
    <text evidence="2">Belongs to the ligand-gated ion channel (TC 1.A.9) family. Acetylcholine receptor (TC 1.A.9.1) subfamily.</text>
</comment>
<evidence type="ECO:0000256" key="5">
    <source>
        <dbReference type="ARBA" id="ARBA00022692"/>
    </source>
</evidence>
<evidence type="ECO:0000256" key="16">
    <source>
        <dbReference type="ARBA" id="ARBA00074610"/>
    </source>
</evidence>
<dbReference type="PANTHER" id="PTHR18945">
    <property type="entry name" value="NEUROTRANSMITTER GATED ION CHANNEL"/>
    <property type="match status" value="1"/>
</dbReference>
<comment type="function">
    <text evidence="15">Thought to regulate endocytosis in coelomocytes through modulation of phospholipase C activity. Possible acetylcholine receptor.</text>
</comment>
<keyword evidence="3" id="KW-0813">Transport</keyword>
<dbReference type="InterPro" id="IPR018000">
    <property type="entry name" value="Neurotransmitter_ion_chnl_CS"/>
</dbReference>
<dbReference type="GO" id="GO:0006897">
    <property type="term" value="P:endocytosis"/>
    <property type="evidence" value="ECO:0007669"/>
    <property type="project" value="UniProtKB-KW"/>
</dbReference>
<keyword evidence="22" id="KW-1185">Reference proteome</keyword>
<keyword evidence="14" id="KW-0968">Cytoplasmic vesicle</keyword>
<dbReference type="GO" id="GO:0004888">
    <property type="term" value="F:transmembrane signaling receptor activity"/>
    <property type="evidence" value="ECO:0007669"/>
    <property type="project" value="InterPro"/>
</dbReference>
<evidence type="ECO:0000256" key="10">
    <source>
        <dbReference type="ARBA" id="ARBA00023170"/>
    </source>
</evidence>
<reference evidence="21 22" key="1">
    <citation type="submission" date="2020-04" db="EMBL/GenBank/DDBJ databases">
        <authorList>
            <person name="Laetsch R D."/>
            <person name="Stevens L."/>
            <person name="Kumar S."/>
            <person name="Blaxter L. M."/>
        </authorList>
    </citation>
    <scope>NUCLEOTIDE SEQUENCE [LARGE SCALE GENOMIC DNA]</scope>
</reference>
<evidence type="ECO:0000256" key="15">
    <source>
        <dbReference type="ARBA" id="ARBA00056246"/>
    </source>
</evidence>
<dbReference type="InterPro" id="IPR036734">
    <property type="entry name" value="Neur_chan_lig-bd_sf"/>
</dbReference>
<evidence type="ECO:0000256" key="6">
    <source>
        <dbReference type="ARBA" id="ARBA00022729"/>
    </source>
</evidence>
<keyword evidence="7 18" id="KW-1133">Transmembrane helix</keyword>
<evidence type="ECO:0000256" key="13">
    <source>
        <dbReference type="ARBA" id="ARBA00023303"/>
    </source>
</evidence>
<dbReference type="GO" id="GO:0005230">
    <property type="term" value="F:extracellular ligand-gated monoatomic ion channel activity"/>
    <property type="evidence" value="ECO:0007669"/>
    <property type="project" value="InterPro"/>
</dbReference>
<keyword evidence="9 18" id="KW-0472">Membrane</keyword>
<evidence type="ECO:0000256" key="2">
    <source>
        <dbReference type="ARBA" id="ARBA00009237"/>
    </source>
</evidence>
<dbReference type="SUPFAM" id="SSF63712">
    <property type="entry name" value="Nicotinic receptor ligand binding domain-like"/>
    <property type="match status" value="1"/>
</dbReference>
<evidence type="ECO:0000256" key="18">
    <source>
        <dbReference type="SAM" id="Phobius"/>
    </source>
</evidence>
<evidence type="ECO:0000256" key="11">
    <source>
        <dbReference type="ARBA" id="ARBA00023180"/>
    </source>
</evidence>
<keyword evidence="4" id="KW-0254">Endocytosis</keyword>
<keyword evidence="6 19" id="KW-0732">Signal</keyword>
<name>A0A8S1EN33_9PELO</name>
<dbReference type="OrthoDB" id="5975154at2759"/>
<dbReference type="Gene3D" id="2.70.170.10">
    <property type="entry name" value="Neurotransmitter-gated ion-channel ligand-binding domain"/>
    <property type="match status" value="1"/>
</dbReference>
<keyword evidence="13" id="KW-0407">Ion channel</keyword>
<protein>
    <recommendedName>
        <fullName evidence="16">Acetylcholine receptor-like protein cup-4</fullName>
    </recommendedName>
    <alternativeName>
        <fullName evidence="17">Coelomocyte uptake defective protein 4</fullName>
    </alternativeName>
</protein>
<dbReference type="PROSITE" id="PS00236">
    <property type="entry name" value="NEUROTR_ION_CHANNEL"/>
    <property type="match status" value="1"/>
</dbReference>
<proteinExistence type="inferred from homology"/>
<dbReference type="AlphaFoldDB" id="A0A8S1EN33"/>
<feature type="transmembrane region" description="Helical" evidence="18">
    <location>
        <begin position="408"/>
        <end position="430"/>
    </location>
</feature>
<feature type="transmembrane region" description="Helical" evidence="18">
    <location>
        <begin position="299"/>
        <end position="324"/>
    </location>
</feature>
<evidence type="ECO:0000256" key="1">
    <source>
        <dbReference type="ARBA" id="ARBA00004439"/>
    </source>
</evidence>
<dbReference type="InterPro" id="IPR006201">
    <property type="entry name" value="Neur_channel"/>
</dbReference>
<dbReference type="GO" id="GO:0030659">
    <property type="term" value="C:cytoplasmic vesicle membrane"/>
    <property type="evidence" value="ECO:0007669"/>
    <property type="project" value="UniProtKB-SubCell"/>
</dbReference>
<dbReference type="EMBL" id="CADEPM010000003">
    <property type="protein sequence ID" value="CAB3403577.1"/>
    <property type="molecule type" value="Genomic_DNA"/>
</dbReference>
<comment type="caution">
    <text evidence="21">The sequence shown here is derived from an EMBL/GenBank/DDBJ whole genome shotgun (WGS) entry which is preliminary data.</text>
</comment>
<feature type="transmembrane region" description="Helical" evidence="18">
    <location>
        <begin position="345"/>
        <end position="366"/>
    </location>
</feature>
<evidence type="ECO:0000259" key="20">
    <source>
        <dbReference type="Pfam" id="PF02931"/>
    </source>
</evidence>
<dbReference type="InterPro" id="IPR006202">
    <property type="entry name" value="Neur_chan_lig-bd"/>
</dbReference>
<evidence type="ECO:0000256" key="19">
    <source>
        <dbReference type="SAM" id="SignalP"/>
    </source>
</evidence>
<feature type="signal peptide" evidence="19">
    <location>
        <begin position="1"/>
        <end position="23"/>
    </location>
</feature>
<evidence type="ECO:0000256" key="14">
    <source>
        <dbReference type="ARBA" id="ARBA00023329"/>
    </source>
</evidence>
<evidence type="ECO:0000256" key="7">
    <source>
        <dbReference type="ARBA" id="ARBA00022989"/>
    </source>
</evidence>
<dbReference type="Pfam" id="PF02931">
    <property type="entry name" value="Neur_chan_LBD"/>
    <property type="match status" value="1"/>
</dbReference>
<evidence type="ECO:0000313" key="22">
    <source>
        <dbReference type="Proteomes" id="UP000494206"/>
    </source>
</evidence>
<comment type="subcellular location">
    <subcellularLocation>
        <location evidence="1">Cytoplasmic vesicle membrane</location>
        <topology evidence="1">Multi-pass membrane protein</topology>
    </subcellularLocation>
</comment>
<gene>
    <name evidence="21" type="ORF">CBOVIS_LOCUS6036</name>
</gene>
<keyword evidence="5 18" id="KW-0812">Transmembrane</keyword>
<accession>A0A8S1EN33</accession>
<evidence type="ECO:0000256" key="4">
    <source>
        <dbReference type="ARBA" id="ARBA00022583"/>
    </source>
</evidence>
<evidence type="ECO:0000256" key="9">
    <source>
        <dbReference type="ARBA" id="ARBA00023136"/>
    </source>
</evidence>
<evidence type="ECO:0000256" key="17">
    <source>
        <dbReference type="ARBA" id="ARBA00075302"/>
    </source>
</evidence>
<evidence type="ECO:0000256" key="3">
    <source>
        <dbReference type="ARBA" id="ARBA00022448"/>
    </source>
</evidence>
<evidence type="ECO:0000256" key="8">
    <source>
        <dbReference type="ARBA" id="ARBA00023065"/>
    </source>
</evidence>
<keyword evidence="8" id="KW-0406">Ion transport</keyword>